<dbReference type="InterPro" id="IPR005565">
    <property type="entry name" value="Hemolysn_activator_HlyB_C"/>
</dbReference>
<dbReference type="GO" id="GO:0098046">
    <property type="term" value="C:type V protein secretion system complex"/>
    <property type="evidence" value="ECO:0007669"/>
    <property type="project" value="TreeGrafter"/>
</dbReference>
<dbReference type="Gene3D" id="3.10.20.310">
    <property type="entry name" value="membrane protein fhac"/>
    <property type="match status" value="1"/>
</dbReference>
<dbReference type="InterPro" id="IPR051544">
    <property type="entry name" value="TPS_OM_transporter"/>
</dbReference>
<dbReference type="InterPro" id="IPR013686">
    <property type="entry name" value="Polypept-transport_assoc_ShlB"/>
</dbReference>
<organism evidence="7 8">
    <name type="scientific">Denitromonas halophila</name>
    <dbReference type="NCBI Taxonomy" id="1629404"/>
    <lineage>
        <taxon>Bacteria</taxon>
        <taxon>Pseudomonadati</taxon>
        <taxon>Pseudomonadota</taxon>
        <taxon>Betaproteobacteria</taxon>
        <taxon>Rhodocyclales</taxon>
        <taxon>Zoogloeaceae</taxon>
        <taxon>Denitromonas</taxon>
    </lineage>
</organism>
<reference evidence="7 8" key="1">
    <citation type="submission" date="2019-07" db="EMBL/GenBank/DDBJ databases">
        <title>The pathways for chlorine oxyanion respiration interact through the shared metabolite chlorate.</title>
        <authorList>
            <person name="Barnum T.P."/>
            <person name="Cheng Y."/>
            <person name="Hill K.A."/>
            <person name="Lucas L.N."/>
            <person name="Carlson H.K."/>
            <person name="Coates J.D."/>
        </authorList>
    </citation>
    <scope>NUCLEOTIDE SEQUENCE [LARGE SCALE GENOMIC DNA]</scope>
    <source>
        <strain evidence="7 8">SFB-1</strain>
    </source>
</reference>
<comment type="caution">
    <text evidence="7">The sequence shown here is derived from an EMBL/GenBank/DDBJ whole genome shotgun (WGS) entry which is preliminary data.</text>
</comment>
<dbReference type="GO" id="GO:0046819">
    <property type="term" value="P:protein secretion by the type V secretion system"/>
    <property type="evidence" value="ECO:0007669"/>
    <property type="project" value="TreeGrafter"/>
</dbReference>
<dbReference type="PANTHER" id="PTHR34597:SF1">
    <property type="entry name" value="HEME_HEMOPEXIN TRANSPORTER PROTEIN HUXB"/>
    <property type="match status" value="1"/>
</dbReference>
<evidence type="ECO:0000256" key="4">
    <source>
        <dbReference type="SAM" id="SignalP"/>
    </source>
</evidence>
<evidence type="ECO:0000313" key="8">
    <source>
        <dbReference type="Proteomes" id="UP000318349"/>
    </source>
</evidence>
<evidence type="ECO:0000259" key="5">
    <source>
        <dbReference type="Pfam" id="PF03865"/>
    </source>
</evidence>
<evidence type="ECO:0000313" key="7">
    <source>
        <dbReference type="EMBL" id="TVO76443.1"/>
    </source>
</evidence>
<dbReference type="Proteomes" id="UP000318349">
    <property type="component" value="Unassembled WGS sequence"/>
</dbReference>
<feature type="domain" description="Polypeptide-transport-associated ShlB-type" evidence="6">
    <location>
        <begin position="100"/>
        <end position="172"/>
    </location>
</feature>
<protein>
    <submittedName>
        <fullName evidence="7">ShlB/FhaC/HecB family hemolysin secretion/activation protein</fullName>
    </submittedName>
</protein>
<evidence type="ECO:0000256" key="2">
    <source>
        <dbReference type="ARBA" id="ARBA00022692"/>
    </source>
</evidence>
<feature type="chain" id="PRO_5022011375" evidence="4">
    <location>
        <begin position="44"/>
        <end position="579"/>
    </location>
</feature>
<dbReference type="EMBL" id="VMNI01000008">
    <property type="protein sequence ID" value="TVO76443.1"/>
    <property type="molecule type" value="Genomic_DNA"/>
</dbReference>
<dbReference type="Pfam" id="PF03865">
    <property type="entry name" value="ShlB"/>
    <property type="match status" value="1"/>
</dbReference>
<proteinExistence type="predicted"/>
<keyword evidence="3" id="KW-0998">Cell outer membrane</keyword>
<name>A0A557RR20_9RHOO</name>
<keyword evidence="4" id="KW-0732">Signal</keyword>
<dbReference type="AlphaFoldDB" id="A0A557RR20"/>
<sequence>MRQARRAERVRRPLRMGRQSMQGTITRQAAGLGLMMATSLVMAQTPGTAESPGAIQQQQQQEIDRRLRDERIQQRPVAPEISVPQGGPAAPASTAKTIRVEQILIDRSEILTQGQIDAIVKPLEGQTVSLADLQQAIDALNALYTAAGQATARAILPPQTVKDGQVRFRLVEAKVGDVRVNGAEAIDPAFITDRVALEADQLLSVPVLESALVRFNRLHSTQLRAGVVAGSKFGTTDVEITAVEPPRTKFSVFFDNAGRDTVGQTRGGFNARFANLAGRSDTLQFLATRTEGSENYALSYSLPLDWHDLRLDLSASKGNISIVDGPFEPLDITGSSSDFTAGLTYPLIVTLEDMWSVYGRLSARESSSAFGGLEQEKLNLRVFTAGISGEHQSDDTAWYVDHSLASGITALGGDQGFLYYRGSATRFDRLSERFQLLLRGGLQLSDTRFLPASELFQIGGAYTVRGFSEGLLSGRNGYFVSAELRIGRTLEEYQAADPDGPTLHGIVFIDHGGALPYRPGNLKESTHDDYLTSVGFGVLFDFSEKVTGRIVIGQPLRGNPAELHDKRPRAHVSLNIALN</sequence>
<dbReference type="Pfam" id="PF08479">
    <property type="entry name" value="POTRA_2"/>
    <property type="match status" value="1"/>
</dbReference>
<evidence type="ECO:0000259" key="6">
    <source>
        <dbReference type="Pfam" id="PF08479"/>
    </source>
</evidence>
<accession>A0A557RR20</accession>
<dbReference type="PANTHER" id="PTHR34597">
    <property type="entry name" value="SLR1661 PROTEIN"/>
    <property type="match status" value="1"/>
</dbReference>
<dbReference type="GO" id="GO:0008320">
    <property type="term" value="F:protein transmembrane transporter activity"/>
    <property type="evidence" value="ECO:0007669"/>
    <property type="project" value="TreeGrafter"/>
</dbReference>
<keyword evidence="1" id="KW-0472">Membrane</keyword>
<evidence type="ECO:0000256" key="3">
    <source>
        <dbReference type="ARBA" id="ARBA00023237"/>
    </source>
</evidence>
<feature type="signal peptide" evidence="4">
    <location>
        <begin position="1"/>
        <end position="43"/>
    </location>
</feature>
<gene>
    <name evidence="7" type="ORF">FHP89_10080</name>
</gene>
<feature type="domain" description="Haemolysin activator HlyB C-terminal" evidence="5">
    <location>
        <begin position="234"/>
        <end position="512"/>
    </location>
</feature>
<dbReference type="Gene3D" id="2.40.160.50">
    <property type="entry name" value="membrane protein fhac: a member of the omp85/tpsb transporter family"/>
    <property type="match status" value="1"/>
</dbReference>
<keyword evidence="1" id="KW-1134">Transmembrane beta strand</keyword>
<keyword evidence="2" id="KW-0812">Transmembrane</keyword>
<evidence type="ECO:0000256" key="1">
    <source>
        <dbReference type="ARBA" id="ARBA00022452"/>
    </source>
</evidence>